<dbReference type="HOGENOM" id="CLU_051326_1_0_3"/>
<dbReference type="RefSeq" id="WP_002795400.1">
    <property type="nucleotide sequence ID" value="NZ_HE973721.1"/>
</dbReference>
<evidence type="ECO:0000313" key="2">
    <source>
        <dbReference type="EMBL" id="CCI20953.1"/>
    </source>
</evidence>
<gene>
    <name evidence="2" type="ORF">MICAH_10009</name>
</gene>
<evidence type="ECO:0000313" key="3">
    <source>
        <dbReference type="Proteomes" id="UP000004775"/>
    </source>
</evidence>
<reference evidence="2 3" key="1">
    <citation type="submission" date="2012-04" db="EMBL/GenBank/DDBJ databases">
        <authorList>
            <person name="Genoscope - CEA"/>
        </authorList>
    </citation>
    <scope>NUCLEOTIDE SEQUENCE [LARGE SCALE GENOMIC DNA]</scope>
    <source>
        <strain evidence="2 3">9809</strain>
    </source>
</reference>
<proteinExistence type="predicted"/>
<dbReference type="EMBL" id="CAIO01000001">
    <property type="protein sequence ID" value="CCI20953.1"/>
    <property type="molecule type" value="Genomic_DNA"/>
</dbReference>
<dbReference type="Pfam" id="PF04443">
    <property type="entry name" value="LuxE"/>
    <property type="match status" value="1"/>
</dbReference>
<name>I4HFX9_MICAE</name>
<evidence type="ECO:0000259" key="1">
    <source>
        <dbReference type="Pfam" id="PF04443"/>
    </source>
</evidence>
<comment type="caution">
    <text evidence="2">The sequence shown here is derived from an EMBL/GenBank/DDBJ whole genome shotgun (WGS) entry which is preliminary data.</text>
</comment>
<sequence>MCTDLQEKDKLIPFQSLNSIDLIDDLIYQCEDFFTWTQDQIQKIQTQLLAEAFSFHYNHSESYHKYCHNWEVTPQDVQEPNDLIKIPLVPSTMFKLRDITSCSPKDIVKVCTSSGTMGSISKIYRDETTLNRFLGSIRSSIDLLLNLDDAFCVNLGPSTEESGDLWFSYAISVVDLIFPSQNFVKDDVFYPDRAYQEIIKQHDKYENLVVIGAPIMFLELISYMEKHSLTVENSEKIYFVTAGGWKRFSGQAISRPVFEEKIGTSFRGSVREHFRDVFNMVELNTVLAECSHQIKHVVPWIKVLILEPRTLRSLPPGELGIIAYLDPSTTSYPGFILSDDFGRIVLEGKCPCGRTGQGIEIVRRIKSVESRGCALKIDKNYASSSTTAVS</sequence>
<protein>
    <submittedName>
        <fullName evidence="2">Putative Long-chain-fatty-acid--luciferin-component ligase</fullName>
        <ecNumber evidence="2">6.2.1.19</ecNumber>
    </submittedName>
</protein>
<dbReference type="GO" id="GO:0047474">
    <property type="term" value="F:long-chain fatty acid--protein ligase activity"/>
    <property type="evidence" value="ECO:0007669"/>
    <property type="project" value="UniProtKB-EC"/>
</dbReference>
<dbReference type="Proteomes" id="UP000004775">
    <property type="component" value="Unassembled WGS sequence"/>
</dbReference>
<dbReference type="EC" id="6.2.1.19" evidence="2"/>
<dbReference type="Gene3D" id="3.40.50.12780">
    <property type="entry name" value="N-terminal domain of ligase-like"/>
    <property type="match status" value="1"/>
</dbReference>
<organism evidence="2 3">
    <name type="scientific">Microcystis aeruginosa PCC 9809</name>
    <dbReference type="NCBI Taxonomy" id="1160285"/>
    <lineage>
        <taxon>Bacteria</taxon>
        <taxon>Bacillati</taxon>
        <taxon>Cyanobacteriota</taxon>
        <taxon>Cyanophyceae</taxon>
        <taxon>Oscillatoriophycideae</taxon>
        <taxon>Chroococcales</taxon>
        <taxon>Microcystaceae</taxon>
        <taxon>Microcystis</taxon>
    </lineage>
</organism>
<dbReference type="InterPro" id="IPR007534">
    <property type="entry name" value="LuxE"/>
</dbReference>
<feature type="domain" description="Acyl-protein synthetase LuxE" evidence="1">
    <location>
        <begin position="16"/>
        <end position="380"/>
    </location>
</feature>
<keyword evidence="2" id="KW-0436">Ligase</keyword>
<accession>I4HFX9</accession>
<dbReference type="GO" id="GO:0008218">
    <property type="term" value="P:bioluminescence"/>
    <property type="evidence" value="ECO:0007669"/>
    <property type="project" value="InterPro"/>
</dbReference>
<dbReference type="InterPro" id="IPR042099">
    <property type="entry name" value="ANL_N_sf"/>
</dbReference>
<dbReference type="AlphaFoldDB" id="I4HFX9"/>